<evidence type="ECO:0000313" key="2">
    <source>
        <dbReference type="EMBL" id="KAB2579224.1"/>
    </source>
</evidence>
<dbReference type="EMBL" id="VCHE01000008">
    <property type="protein sequence ID" value="KAB2579224.1"/>
    <property type="molecule type" value="Genomic_DNA"/>
</dbReference>
<proteinExistence type="predicted"/>
<feature type="domain" description="Heterokaryon incompatibility" evidence="1">
    <location>
        <begin position="286"/>
        <end position="454"/>
    </location>
</feature>
<dbReference type="PANTHER" id="PTHR33112">
    <property type="entry name" value="DOMAIN PROTEIN, PUTATIVE-RELATED"/>
    <property type="match status" value="1"/>
</dbReference>
<keyword evidence="3" id="KW-1185">Reference proteome</keyword>
<protein>
    <recommendedName>
        <fullName evidence="1">Heterokaryon incompatibility domain-containing protein</fullName>
    </recommendedName>
</protein>
<evidence type="ECO:0000313" key="3">
    <source>
        <dbReference type="Proteomes" id="UP000325902"/>
    </source>
</evidence>
<dbReference type="InterPro" id="IPR010730">
    <property type="entry name" value="HET"/>
</dbReference>
<dbReference type="OrthoDB" id="5362512at2759"/>
<dbReference type="Pfam" id="PF06985">
    <property type="entry name" value="HET"/>
    <property type="match status" value="1"/>
</dbReference>
<dbReference type="PANTHER" id="PTHR33112:SF16">
    <property type="entry name" value="HETEROKARYON INCOMPATIBILITY DOMAIN-CONTAINING PROTEIN"/>
    <property type="match status" value="1"/>
</dbReference>
<organism evidence="2 3">
    <name type="scientific">Lasiodiplodia theobromae</name>
    <dbReference type="NCBI Taxonomy" id="45133"/>
    <lineage>
        <taxon>Eukaryota</taxon>
        <taxon>Fungi</taxon>
        <taxon>Dikarya</taxon>
        <taxon>Ascomycota</taxon>
        <taxon>Pezizomycotina</taxon>
        <taxon>Dothideomycetes</taxon>
        <taxon>Dothideomycetes incertae sedis</taxon>
        <taxon>Botryosphaeriales</taxon>
        <taxon>Botryosphaeriaceae</taxon>
        <taxon>Lasiodiplodia</taxon>
    </lineage>
</organism>
<sequence>MADSAGSAPDDSLAKNLVLLQKEGSEPRPQPEHWARQLVKDYTKGLPYEYREARVEFPEDHPDCPVCGIPRGLPLSIYVLTSWTNVERHPTLPDVGDNIENCERCEFICFWLVRRKGLREACENESGKITVRMRGKEAGWKELSFALPQNADNDFVSDGAETVLARSRNGKFGFEFGRQDEEFTVELWSANRVIPVTASSEDRRVSAISAAPFGRKGRFVREVAPRSDDQSCFDLARTWLEACRARHHKLCRQTGTSLPPRLLYVDASSTTVLLKEFGPDEPLLDYVTLSYRWGARPSNASHVIQTTKETLSAHLSTGIEIDSLPKTIRDAVDITRRLGISYLWIDRLCIVQDDEEDWVRESSRMCDIYASSTLTISADDAEDDDAGIYGEQRNHRMWRYKCFSSGNEDYGNPLLLTEKWPHPTLSDFTQGEINTLMLTVDTSPLTTRAWTLQERLMSTRVLHFTRFEIIWECNTGTQCECARDSGFHSRMLESIEFDQLLNDDKIDRQQWLHHLWYQYVGAYTKRALTNINDRLPALSGLAKRFQGHLETVTGEKPTFLAGLWGGDLATGLTWELNSRAKETSGKTDVYLAPSWSWASRMGSISYFSVKAAHPYSGRPYPYQGVETTSHIEVLDAGTRLATADPLGRVNDGRIQVSGAAVDFYFDGPQPEHVDIIQRYVKVARCAMEFNLMGVTGVTGVTGEGEGGNYTIYETANQCFSQEEDSPALEQSKKRTIVVRDENHRCIAFQPDDVQDVRDNPGGYSSLVCLRVSEQAWGTPFRFDVGSKLKITYFLFLRPSSRVPGAYERVGLIRTTSIFEKEEYAQFEEIFKTAEVRKLTLV</sequence>
<evidence type="ECO:0000259" key="1">
    <source>
        <dbReference type="Pfam" id="PF06985"/>
    </source>
</evidence>
<gene>
    <name evidence="2" type="ORF">DBV05_g2113</name>
</gene>
<dbReference type="Proteomes" id="UP000325902">
    <property type="component" value="Unassembled WGS sequence"/>
</dbReference>
<reference evidence="2 3" key="1">
    <citation type="journal article" date="2019" name="Sci. Rep.">
        <title>A multi-omics analysis of the grapevine pathogen Lasiodiplodia theobromae reveals that temperature affects the expression of virulence- and pathogenicity-related genes.</title>
        <authorList>
            <person name="Felix C."/>
            <person name="Meneses R."/>
            <person name="Goncalves M.F.M."/>
            <person name="Tilleman L."/>
            <person name="Duarte A.S."/>
            <person name="Jorrin-Novo J.V."/>
            <person name="Van de Peer Y."/>
            <person name="Deforce D."/>
            <person name="Van Nieuwerburgh F."/>
            <person name="Esteves A.C."/>
            <person name="Alves A."/>
        </authorList>
    </citation>
    <scope>NUCLEOTIDE SEQUENCE [LARGE SCALE GENOMIC DNA]</scope>
    <source>
        <strain evidence="2 3">LA-SOL3</strain>
    </source>
</reference>
<name>A0A5N5DR83_9PEZI</name>
<comment type="caution">
    <text evidence="2">The sequence shown here is derived from an EMBL/GenBank/DDBJ whole genome shotgun (WGS) entry which is preliminary data.</text>
</comment>
<dbReference type="AlphaFoldDB" id="A0A5N5DR83"/>
<accession>A0A5N5DR83</accession>